<feature type="compositionally biased region" description="Polar residues" evidence="1">
    <location>
        <begin position="11"/>
        <end position="35"/>
    </location>
</feature>
<sequence length="345" mass="39005">MPVVDLARQDPTWNSRIQPGTTKANMEQESPTWKKTTMEWGMAAFDADSTLEDLETMQDRTPTQQRTPTTLKAEDPEQEHPQTHIKGPGRPPPSLLTTFPTDTDDLAHAGRTKPCQLPGHGIISHNIFGARRRARFRKSALRAMRMQNVPTKRLTCPHRLWRLGDRAPSLPPRNRTHRHLLRTATGDYSATQDSLLNNGSRAPSRHCRGLPWPHPPSPSTGRNNASHHPAHPVTYAHVVPPQHAPRTATQQMQHELPLTREDQPIPQPDLDRQRCLPTAKEFVRSKEELRESSKGDSRLSPRYKISSFQPTFGCPRLSLTTIARTRQSTLWPSGPKWPSTAPRTH</sequence>
<feature type="compositionally biased region" description="Basic and acidic residues" evidence="1">
    <location>
        <begin position="281"/>
        <end position="299"/>
    </location>
</feature>
<feature type="compositionally biased region" description="Low complexity" evidence="1">
    <location>
        <begin position="60"/>
        <end position="70"/>
    </location>
</feature>
<feature type="region of interest" description="Disordered" evidence="1">
    <location>
        <begin position="281"/>
        <end position="302"/>
    </location>
</feature>
<gene>
    <name evidence="2" type="ORF">BHM03_00001076</name>
</gene>
<reference evidence="2" key="1">
    <citation type="journal article" date="2018" name="Data Brief">
        <title>Genome sequence data from 17 accessions of Ensete ventricosum, a staple food crop for millions in Ethiopia.</title>
        <authorList>
            <person name="Yemataw Z."/>
            <person name="Muzemil S."/>
            <person name="Ambachew D."/>
            <person name="Tripathi L."/>
            <person name="Tesfaye K."/>
            <person name="Chala A."/>
            <person name="Farbos A."/>
            <person name="O'Neill P."/>
            <person name="Moore K."/>
            <person name="Grant M."/>
            <person name="Studholme D.J."/>
        </authorList>
    </citation>
    <scope>NUCLEOTIDE SEQUENCE [LARGE SCALE GENOMIC DNA]</scope>
    <source>
        <tissue evidence="2">Leaf</tissue>
    </source>
</reference>
<feature type="region of interest" description="Disordered" evidence="1">
    <location>
        <begin position="58"/>
        <end position="113"/>
    </location>
</feature>
<name>A0A445M8X2_ENSVE</name>
<dbReference type="EMBL" id="KV875453">
    <property type="protein sequence ID" value="RZR70693.1"/>
    <property type="molecule type" value="Genomic_DNA"/>
</dbReference>
<feature type="compositionally biased region" description="Basic and acidic residues" evidence="1">
    <location>
        <begin position="72"/>
        <end position="82"/>
    </location>
</feature>
<feature type="compositionally biased region" description="Polar residues" evidence="1">
    <location>
        <begin position="186"/>
        <end position="201"/>
    </location>
</feature>
<proteinExistence type="predicted"/>
<protein>
    <submittedName>
        <fullName evidence="2">Uncharacterized protein</fullName>
    </submittedName>
</protein>
<feature type="region of interest" description="Disordered" evidence="1">
    <location>
        <begin position="1"/>
        <end position="37"/>
    </location>
</feature>
<evidence type="ECO:0000313" key="2">
    <source>
        <dbReference type="EMBL" id="RZR70693.1"/>
    </source>
</evidence>
<dbReference type="Proteomes" id="UP000290560">
    <property type="component" value="Unassembled WGS sequence"/>
</dbReference>
<feature type="region of interest" description="Disordered" evidence="1">
    <location>
        <begin position="185"/>
        <end position="231"/>
    </location>
</feature>
<accession>A0A445M8X2</accession>
<organism evidence="2">
    <name type="scientific">Ensete ventricosum</name>
    <name type="common">Abyssinian banana</name>
    <name type="synonym">Musa ensete</name>
    <dbReference type="NCBI Taxonomy" id="4639"/>
    <lineage>
        <taxon>Eukaryota</taxon>
        <taxon>Viridiplantae</taxon>
        <taxon>Streptophyta</taxon>
        <taxon>Embryophyta</taxon>
        <taxon>Tracheophyta</taxon>
        <taxon>Spermatophyta</taxon>
        <taxon>Magnoliopsida</taxon>
        <taxon>Liliopsida</taxon>
        <taxon>Zingiberales</taxon>
        <taxon>Musaceae</taxon>
        <taxon>Ensete</taxon>
    </lineage>
</organism>
<dbReference type="AlphaFoldDB" id="A0A445M8X2"/>
<evidence type="ECO:0000256" key="1">
    <source>
        <dbReference type="SAM" id="MobiDB-lite"/>
    </source>
</evidence>
<feature type="region of interest" description="Disordered" evidence="1">
    <location>
        <begin position="325"/>
        <end position="345"/>
    </location>
</feature>